<reference evidence="1 2" key="1">
    <citation type="journal article" date="2018" name="Nat. Biotechnol.">
        <title>A standardized bacterial taxonomy based on genome phylogeny substantially revises the tree of life.</title>
        <authorList>
            <person name="Parks D.H."/>
            <person name="Chuvochina M."/>
            <person name="Waite D.W."/>
            <person name="Rinke C."/>
            <person name="Skarshewski A."/>
            <person name="Chaumeil P.A."/>
            <person name="Hugenholtz P."/>
        </authorList>
    </citation>
    <scope>NUCLEOTIDE SEQUENCE [LARGE SCALE GENOMIC DNA]</scope>
    <source>
        <strain evidence="1">UBA11728</strain>
    </source>
</reference>
<protein>
    <recommendedName>
        <fullName evidence="3">DUF3168 domain-containing protein</fullName>
    </recommendedName>
</protein>
<sequence>MEAEIINLIKINLNIPCSDLNGSLLTPSATVEVYSESGGIFGDGKASNDIGYVQVDLWYPKSPKGKEDRDIAVKLLKKALIETNKYTHPEIHRYYDTTALRYRATFKFSGIIRKG</sequence>
<gene>
    <name evidence="1" type="ORF">DHW61_16010</name>
</gene>
<dbReference type="EMBL" id="DPVV01000529">
    <property type="protein sequence ID" value="HCL03885.1"/>
    <property type="molecule type" value="Genomic_DNA"/>
</dbReference>
<evidence type="ECO:0000313" key="1">
    <source>
        <dbReference type="EMBL" id="HCL03885.1"/>
    </source>
</evidence>
<dbReference type="AlphaFoldDB" id="A0A3D2XBI6"/>
<proteinExistence type="predicted"/>
<dbReference type="Proteomes" id="UP000262969">
    <property type="component" value="Unassembled WGS sequence"/>
</dbReference>
<comment type="caution">
    <text evidence="1">The sequence shown here is derived from an EMBL/GenBank/DDBJ whole genome shotgun (WGS) entry which is preliminary data.</text>
</comment>
<evidence type="ECO:0008006" key="3">
    <source>
        <dbReference type="Google" id="ProtNLM"/>
    </source>
</evidence>
<evidence type="ECO:0000313" key="2">
    <source>
        <dbReference type="Proteomes" id="UP000262969"/>
    </source>
</evidence>
<organism evidence="1 2">
    <name type="scientific">Lachnoclostridium phytofermentans</name>
    <dbReference type="NCBI Taxonomy" id="66219"/>
    <lineage>
        <taxon>Bacteria</taxon>
        <taxon>Bacillati</taxon>
        <taxon>Bacillota</taxon>
        <taxon>Clostridia</taxon>
        <taxon>Lachnospirales</taxon>
        <taxon>Lachnospiraceae</taxon>
    </lineage>
</organism>
<accession>A0A3D2XBI6</accession>
<name>A0A3D2XBI6_9FIRM</name>